<dbReference type="Proteomes" id="UP001189624">
    <property type="component" value="Chromosome 1"/>
</dbReference>
<protein>
    <submittedName>
        <fullName evidence="2">Uncharacterized protein</fullName>
    </submittedName>
</protein>
<dbReference type="EMBL" id="OY731398">
    <property type="protein sequence ID" value="CAJ1815742.1"/>
    <property type="molecule type" value="Genomic_DNA"/>
</dbReference>
<name>A0AA86RZV7_9FABA</name>
<gene>
    <name evidence="2" type="ORF">AYBTSS11_LOCUS1017</name>
</gene>
<organism evidence="2 3">
    <name type="scientific">Sphenostylis stenocarpa</name>
    <dbReference type="NCBI Taxonomy" id="92480"/>
    <lineage>
        <taxon>Eukaryota</taxon>
        <taxon>Viridiplantae</taxon>
        <taxon>Streptophyta</taxon>
        <taxon>Embryophyta</taxon>
        <taxon>Tracheophyta</taxon>
        <taxon>Spermatophyta</taxon>
        <taxon>Magnoliopsida</taxon>
        <taxon>eudicotyledons</taxon>
        <taxon>Gunneridae</taxon>
        <taxon>Pentapetalae</taxon>
        <taxon>rosids</taxon>
        <taxon>fabids</taxon>
        <taxon>Fabales</taxon>
        <taxon>Fabaceae</taxon>
        <taxon>Papilionoideae</taxon>
        <taxon>50 kb inversion clade</taxon>
        <taxon>NPAAA clade</taxon>
        <taxon>indigoferoid/millettioid clade</taxon>
        <taxon>Phaseoleae</taxon>
        <taxon>Sphenostylis</taxon>
    </lineage>
</organism>
<proteinExistence type="predicted"/>
<evidence type="ECO:0000256" key="1">
    <source>
        <dbReference type="SAM" id="MobiDB-lite"/>
    </source>
</evidence>
<feature type="compositionally biased region" description="Basic and acidic residues" evidence="1">
    <location>
        <begin position="227"/>
        <end position="240"/>
    </location>
</feature>
<reference evidence="2" key="1">
    <citation type="submission" date="2023-10" db="EMBL/GenBank/DDBJ databases">
        <authorList>
            <person name="Domelevo Entfellner J.-B."/>
        </authorList>
    </citation>
    <scope>NUCLEOTIDE SEQUENCE</scope>
</reference>
<evidence type="ECO:0000313" key="3">
    <source>
        <dbReference type="Proteomes" id="UP001189624"/>
    </source>
</evidence>
<sequence>MSHATVMMERIKLIGDGKVIDPYIMSGFKEELRNQVLRAYIHSYTSRIKFRSGLGQTIYGMTKPNLRDKRNMLMKLIFDEECNMPCSQTLTLEHIIKMRLTREMLEWQSYPTPRGNHDHNALLQLQHLWVICEDARRTSLDVYPNGSMAAITDEWLEGLNVVALARILSKRRAFLRMRLHGALAMVGVRLQVLSRPEESGASEDDGVGGLDNISEEDGSAGEGEVAESEKDGRDGGDGSGEKRYTLGKCDTKWLHQLVMSATSALVGVCVQACVGTPAQKSKAYMAIGVAKNKQYLGVDDKPNLGHKRYMLTRLIFDEECLMLGSQSLNLEHVIEMFVKVEGHKDPTRAIFSSNLTKRQAHSWMEHDWVGDRHEECQSGRANQALRGN</sequence>
<dbReference type="AlphaFoldDB" id="A0AA86RZV7"/>
<evidence type="ECO:0000313" key="2">
    <source>
        <dbReference type="EMBL" id="CAJ1815742.1"/>
    </source>
</evidence>
<feature type="region of interest" description="Disordered" evidence="1">
    <location>
        <begin position="197"/>
        <end position="240"/>
    </location>
</feature>
<keyword evidence="3" id="KW-1185">Reference proteome</keyword>
<accession>A0AA86RZV7</accession>
<dbReference type="Gramene" id="rna-AYBTSS11_LOCUS1017">
    <property type="protein sequence ID" value="CAJ1815742.1"/>
    <property type="gene ID" value="gene-AYBTSS11_LOCUS1017"/>
</dbReference>